<dbReference type="Proteomes" id="UP000030700">
    <property type="component" value="Unassembled WGS sequence"/>
</dbReference>
<accession>A0A0S6VQ22</accession>
<evidence type="ECO:0000313" key="1">
    <source>
        <dbReference type="EMBL" id="GAK49210.1"/>
    </source>
</evidence>
<dbReference type="HOGENOM" id="CLU_2647131_0_0_0"/>
<organism evidence="1">
    <name type="scientific">Candidatus Moduliflexus flocculans</name>
    <dbReference type="NCBI Taxonomy" id="1499966"/>
    <lineage>
        <taxon>Bacteria</taxon>
        <taxon>Candidatus Moduliflexota</taxon>
        <taxon>Candidatus Moduliflexia</taxon>
        <taxon>Candidatus Moduliflexales</taxon>
        <taxon>Candidatus Moduliflexaceae</taxon>
    </lineage>
</organism>
<dbReference type="EMBL" id="DF820455">
    <property type="protein sequence ID" value="GAK49210.1"/>
    <property type="molecule type" value="Genomic_DNA"/>
</dbReference>
<dbReference type="AlphaFoldDB" id="A0A0S6VQ22"/>
<evidence type="ECO:0000313" key="2">
    <source>
        <dbReference type="Proteomes" id="UP000030700"/>
    </source>
</evidence>
<gene>
    <name evidence="1" type="ORF">U14_00428</name>
</gene>
<dbReference type="STRING" id="1499966.U14_00428"/>
<proteinExistence type="predicted"/>
<protein>
    <submittedName>
        <fullName evidence="1">Uncharacterized protein</fullName>
    </submittedName>
</protein>
<reference evidence="1" key="1">
    <citation type="journal article" date="2015" name="PeerJ">
        <title>First genomic representation of candidate bacterial phylum KSB3 points to enhanced environmental sensing as a trigger of wastewater bulking.</title>
        <authorList>
            <person name="Sekiguchi Y."/>
            <person name="Ohashi A."/>
            <person name="Parks D.H."/>
            <person name="Yamauchi T."/>
            <person name="Tyson G.W."/>
            <person name="Hugenholtz P."/>
        </authorList>
    </citation>
    <scope>NUCLEOTIDE SEQUENCE [LARGE SCALE GENOMIC DNA]</scope>
</reference>
<keyword evidence="2" id="KW-1185">Reference proteome</keyword>
<name>A0A0S6VQ22_9BACT</name>
<sequence length="76" mass="8485">MNAVMTMNAETLSIIRDGWRILVEQLGIRKATEFVVLLERGQGDSVVDIANYWGDAAIDEIYQQVTIWKTAQSAAV</sequence>